<dbReference type="EMBL" id="JBGBPY010000001">
    <property type="protein sequence ID" value="MEY2184329.1"/>
    <property type="molecule type" value="Genomic_DNA"/>
</dbReference>
<evidence type="ECO:0000313" key="2">
    <source>
        <dbReference type="EMBL" id="MEY2184329.1"/>
    </source>
</evidence>
<keyword evidence="3" id="KW-1185">Reference proteome</keyword>
<evidence type="ECO:0000313" key="3">
    <source>
        <dbReference type="Proteomes" id="UP001562159"/>
    </source>
</evidence>
<dbReference type="Proteomes" id="UP001562159">
    <property type="component" value="Unassembled WGS sequence"/>
</dbReference>
<keyword evidence="1" id="KW-1133">Transmembrane helix</keyword>
<keyword evidence="1" id="KW-0812">Transmembrane</keyword>
<evidence type="ECO:0000256" key="1">
    <source>
        <dbReference type="SAM" id="Phobius"/>
    </source>
</evidence>
<gene>
    <name evidence="2" type="ORF">AB7878_18125</name>
</gene>
<comment type="caution">
    <text evidence="2">The sequence shown here is derived from an EMBL/GenBank/DDBJ whole genome shotgun (WGS) entry which is preliminary data.</text>
</comment>
<reference evidence="2 3" key="1">
    <citation type="submission" date="2024-07" db="EMBL/GenBank/DDBJ databases">
        <title>Molecular mechanisms and environmental adaptations of flagellar loss and biofilm growth of Rhodanobacter under environmental stress.</title>
        <authorList>
            <person name="Chen M."/>
        </authorList>
    </citation>
    <scope>NUCLEOTIDE SEQUENCE [LARGE SCALE GENOMIC DNA]</scope>
    <source>
        <strain evidence="2 3">RS22</strain>
    </source>
</reference>
<feature type="transmembrane region" description="Helical" evidence="1">
    <location>
        <begin position="56"/>
        <end position="77"/>
    </location>
</feature>
<accession>A0ABV4AXG1</accession>
<feature type="transmembrane region" description="Helical" evidence="1">
    <location>
        <begin position="12"/>
        <end position="36"/>
    </location>
</feature>
<name>A0ABV4AXG1_9GAMM</name>
<proteinExistence type="predicted"/>
<sequence length="101" mass="10719">MPVVVAWIGEMLLTVVGRLVISALVSVGIGFALHATGHAALEYGPIQNMLAKAGPLVPFIGYFGLDTFMTIVLSAWAGREITDAAKAYITENFNPKLKGQS</sequence>
<organism evidence="2 3">
    <name type="scientific">Rhodanobacter humi</name>
    <dbReference type="NCBI Taxonomy" id="1888173"/>
    <lineage>
        <taxon>Bacteria</taxon>
        <taxon>Pseudomonadati</taxon>
        <taxon>Pseudomonadota</taxon>
        <taxon>Gammaproteobacteria</taxon>
        <taxon>Lysobacterales</taxon>
        <taxon>Rhodanobacteraceae</taxon>
        <taxon>Rhodanobacter</taxon>
    </lineage>
</organism>
<protein>
    <recommendedName>
        <fullName evidence="4">DUF2523 domain-containing protein</fullName>
    </recommendedName>
</protein>
<evidence type="ECO:0008006" key="4">
    <source>
        <dbReference type="Google" id="ProtNLM"/>
    </source>
</evidence>
<keyword evidence="1" id="KW-0472">Membrane</keyword>